<feature type="region of interest" description="Disordered" evidence="1">
    <location>
        <begin position="1"/>
        <end position="49"/>
    </location>
</feature>
<name>A0ABP3SWI1_9ACTN</name>
<sequence length="70" mass="7209">MSLIAGARPHHGRCGPDTTGRPARRNTAVTLPSGCGAGDQSKTNGPGDWGPVAVQVMVMKPNTVIFSEPP</sequence>
<gene>
    <name evidence="2" type="ORF">GCM10009535_53640</name>
</gene>
<comment type="caution">
    <text evidence="2">The sequence shown here is derived from an EMBL/GenBank/DDBJ whole genome shotgun (WGS) entry which is preliminary data.</text>
</comment>
<evidence type="ECO:0000256" key="1">
    <source>
        <dbReference type="SAM" id="MobiDB-lite"/>
    </source>
</evidence>
<protein>
    <submittedName>
        <fullName evidence="2">Uncharacterized protein</fullName>
    </submittedName>
</protein>
<evidence type="ECO:0000313" key="3">
    <source>
        <dbReference type="Proteomes" id="UP001500724"/>
    </source>
</evidence>
<keyword evidence="3" id="KW-1185">Reference proteome</keyword>
<organism evidence="2 3">
    <name type="scientific">Streptomyces thermocarboxydovorans</name>
    <dbReference type="NCBI Taxonomy" id="59298"/>
    <lineage>
        <taxon>Bacteria</taxon>
        <taxon>Bacillati</taxon>
        <taxon>Actinomycetota</taxon>
        <taxon>Actinomycetes</taxon>
        <taxon>Kitasatosporales</taxon>
        <taxon>Streptomycetaceae</taxon>
        <taxon>Streptomyces</taxon>
    </lineage>
</organism>
<dbReference type="Proteomes" id="UP001500724">
    <property type="component" value="Unassembled WGS sequence"/>
</dbReference>
<reference evidence="3" key="1">
    <citation type="journal article" date="2019" name="Int. J. Syst. Evol. Microbiol.">
        <title>The Global Catalogue of Microorganisms (GCM) 10K type strain sequencing project: providing services to taxonomists for standard genome sequencing and annotation.</title>
        <authorList>
            <consortium name="The Broad Institute Genomics Platform"/>
            <consortium name="The Broad Institute Genome Sequencing Center for Infectious Disease"/>
            <person name="Wu L."/>
            <person name="Ma J."/>
        </authorList>
    </citation>
    <scope>NUCLEOTIDE SEQUENCE [LARGE SCALE GENOMIC DNA]</scope>
    <source>
        <strain evidence="3">JCM 10367</strain>
    </source>
</reference>
<accession>A0ABP3SWI1</accession>
<evidence type="ECO:0000313" key="2">
    <source>
        <dbReference type="EMBL" id="GAA0667094.1"/>
    </source>
</evidence>
<dbReference type="EMBL" id="BAAAGU010000073">
    <property type="protein sequence ID" value="GAA0667094.1"/>
    <property type="molecule type" value="Genomic_DNA"/>
</dbReference>
<proteinExistence type="predicted"/>